<dbReference type="HOGENOM" id="CLU_379997_0_0_1"/>
<feature type="region of interest" description="Disordered" evidence="1">
    <location>
        <begin position="610"/>
        <end position="645"/>
    </location>
</feature>
<dbReference type="Proteomes" id="UP000002748">
    <property type="component" value="Unassembled WGS sequence"/>
</dbReference>
<feature type="compositionally biased region" description="Basic and acidic residues" evidence="1">
    <location>
        <begin position="256"/>
        <end position="267"/>
    </location>
</feature>
<feature type="region of interest" description="Disordered" evidence="1">
    <location>
        <begin position="187"/>
        <end position="213"/>
    </location>
</feature>
<feature type="compositionally biased region" description="Low complexity" evidence="1">
    <location>
        <begin position="51"/>
        <end position="61"/>
    </location>
</feature>
<comment type="caution">
    <text evidence="2">The sequence shown here is derived from an EMBL/GenBank/DDBJ whole genome shotgun (WGS) entry which is preliminary data.</text>
</comment>
<accession>J5SNC5</accession>
<feature type="compositionally biased region" description="Polar residues" evidence="1">
    <location>
        <begin position="23"/>
        <end position="46"/>
    </location>
</feature>
<feature type="compositionally biased region" description="Low complexity" evidence="1">
    <location>
        <begin position="1"/>
        <end position="11"/>
    </location>
</feature>
<protein>
    <submittedName>
        <fullName evidence="2">Uncharacterized protein</fullName>
    </submittedName>
</protein>
<sequence>MDTKAAPSAPLSAPPLPPLPSSYRTARTNRTQQASRSCSRPESNNVPDPAPTRSPRSPRTSDVPLKMIVNPRPSLKSQQQHRPPTHAPPSSFRDSPTKQFDSSSVLPAMSGDSRLPRLTGNTPVRSKSMRVPTKAEAKEVPRPASELGYASTTGRSSPLPLLGINSRLDSLKDRQLSDVFKTQVVQAFSSPKDRDSASLGMREPPPTRTPSRLPSILIRRRATRSPSPKRLSNDLDQPIPKVVRTKAFGIPDDEDSPKALIHDHTGSHEGSPMTSHTETDASAAGVASTRVLHHPTYQMLSRQTMPATARNLSASASSSESHLHTPPSEVVAQALSTHSDMLIQQSTLLAEVSQRFGQLAREALQWEGWLRQNLPKPHMEDKGVQASPGRTRTVSFQSSRKLDSNRDTLHSATSWDNLYKAEQAWDRAMKELNDVRGLLNELRRPSQVLSDEASCGSCSQDPILTRQDSKSYSQSSHLSPPPSELHGGFYRPESQHTFRLSKTHLTASPEQQAASLLFNPAESIDHTDIKSSEESLSSEWVCADVSAQVQTEKLHPNPNLSPATAESCRSEFQRRIASAAPSEENHIHKTTLTPVLEVDSLRFTVSRSSMRGALEPQSHSQPDLTSLSPGGSRNGSTHSHRHSIVHRSMPSVPSFQTMRLDHDSDRTVVWQQPGHYPDHHPEHRRSLVIGTKSEDPTIPERARSPPAEGAALLRTFSRRGRRWWRNIVE</sequence>
<feature type="region of interest" description="Disordered" evidence="1">
    <location>
        <begin position="376"/>
        <end position="407"/>
    </location>
</feature>
<dbReference type="EMBL" id="ALBS01000283">
    <property type="protein sequence ID" value="EJT46596.1"/>
    <property type="molecule type" value="Genomic_DNA"/>
</dbReference>
<dbReference type="GeneID" id="25988285"/>
<feature type="region of interest" description="Disordered" evidence="1">
    <location>
        <begin position="305"/>
        <end position="328"/>
    </location>
</feature>
<dbReference type="KEGG" id="tasa:A1Q1_04773"/>
<gene>
    <name evidence="2" type="ORF">A1Q1_04773</name>
</gene>
<feature type="compositionally biased region" description="Polar residues" evidence="1">
    <location>
        <begin position="617"/>
        <end position="637"/>
    </location>
</feature>
<evidence type="ECO:0000313" key="2">
    <source>
        <dbReference type="EMBL" id="EJT46596.1"/>
    </source>
</evidence>
<reference evidence="2 3" key="1">
    <citation type="journal article" date="2012" name="Eukaryot. Cell">
        <title>Draft genome sequence of CBS 2479, the standard type strain of Trichosporon asahii.</title>
        <authorList>
            <person name="Yang R.Y."/>
            <person name="Li H.T."/>
            <person name="Zhu H."/>
            <person name="Zhou G.P."/>
            <person name="Wang M."/>
            <person name="Wang L."/>
        </authorList>
    </citation>
    <scope>NUCLEOTIDE SEQUENCE [LARGE SCALE GENOMIC DNA]</scope>
    <source>
        <strain evidence="3">ATCC 90039 / CBS 2479 / JCM 2466 / KCTC 7840 / NCYC 2677 / UAMH 7654</strain>
    </source>
</reference>
<name>J5SNC5_TRIAS</name>
<feature type="compositionally biased region" description="Polar residues" evidence="1">
    <location>
        <begin position="388"/>
        <end position="399"/>
    </location>
</feature>
<evidence type="ECO:0000313" key="3">
    <source>
        <dbReference type="Proteomes" id="UP000002748"/>
    </source>
</evidence>
<feature type="region of interest" description="Disordered" evidence="1">
    <location>
        <begin position="249"/>
        <end position="285"/>
    </location>
</feature>
<dbReference type="VEuPathDB" id="FungiDB:A1Q1_04773"/>
<feature type="region of interest" description="Disordered" evidence="1">
    <location>
        <begin position="450"/>
        <end position="490"/>
    </location>
</feature>
<feature type="region of interest" description="Disordered" evidence="1">
    <location>
        <begin position="1"/>
        <end position="161"/>
    </location>
</feature>
<dbReference type="RefSeq" id="XP_014178486.1">
    <property type="nucleotide sequence ID" value="XM_014323011.1"/>
</dbReference>
<evidence type="ECO:0000256" key="1">
    <source>
        <dbReference type="SAM" id="MobiDB-lite"/>
    </source>
</evidence>
<organism evidence="2 3">
    <name type="scientific">Trichosporon asahii var. asahii (strain ATCC 90039 / CBS 2479 / JCM 2466 / KCTC 7840 / NBRC 103889/ NCYC 2677 / UAMH 7654)</name>
    <name type="common">Yeast</name>
    <dbReference type="NCBI Taxonomy" id="1186058"/>
    <lineage>
        <taxon>Eukaryota</taxon>
        <taxon>Fungi</taxon>
        <taxon>Dikarya</taxon>
        <taxon>Basidiomycota</taxon>
        <taxon>Agaricomycotina</taxon>
        <taxon>Tremellomycetes</taxon>
        <taxon>Trichosporonales</taxon>
        <taxon>Trichosporonaceae</taxon>
        <taxon>Trichosporon</taxon>
    </lineage>
</organism>
<feature type="compositionally biased region" description="Polar residues" evidence="1">
    <location>
        <begin position="92"/>
        <end position="105"/>
    </location>
</feature>
<proteinExistence type="predicted"/>
<dbReference type="AlphaFoldDB" id="J5SNC5"/>